<dbReference type="PANTHER" id="PTHR12652">
    <property type="entry name" value="PEROXISOMAL BIOGENESIS FACTOR 11"/>
    <property type="match status" value="1"/>
</dbReference>
<proteinExistence type="predicted"/>
<evidence type="ECO:0000256" key="1">
    <source>
        <dbReference type="ARBA" id="ARBA00022593"/>
    </source>
</evidence>
<dbReference type="Proteomes" id="UP000053263">
    <property type="component" value="Unassembled WGS sequence"/>
</dbReference>
<evidence type="ECO:0000256" key="3">
    <source>
        <dbReference type="ARBA" id="ARBA00023140"/>
    </source>
</evidence>
<comment type="subcellular location">
    <subcellularLocation>
        <location evidence="4">Peroxisome membrane</location>
    </subcellularLocation>
</comment>
<keyword evidence="2" id="KW-0472">Membrane</keyword>
<gene>
    <name evidence="6" type="ORF">PLICRDRAFT_178901</name>
</gene>
<keyword evidence="1" id="KW-0962">Peroxisome biogenesis</keyword>
<dbReference type="PANTHER" id="PTHR12652:SF25">
    <property type="entry name" value="MICROBODY (PEROXISOME) PROLIFERATION PROTEIN PEROXIN 11C (EUROFUNG)"/>
    <property type="match status" value="1"/>
</dbReference>
<evidence type="ECO:0000256" key="2">
    <source>
        <dbReference type="ARBA" id="ARBA00023136"/>
    </source>
</evidence>
<dbReference type="GO" id="GO:0016559">
    <property type="term" value="P:peroxisome fission"/>
    <property type="evidence" value="ECO:0007669"/>
    <property type="project" value="InterPro"/>
</dbReference>
<keyword evidence="3" id="KW-0576">Peroxisome</keyword>
<evidence type="ECO:0000313" key="6">
    <source>
        <dbReference type="EMBL" id="KII85156.1"/>
    </source>
</evidence>
<dbReference type="HOGENOM" id="CLU_052213_3_0_1"/>
<dbReference type="Pfam" id="PF05648">
    <property type="entry name" value="PEX11"/>
    <property type="match status" value="1"/>
</dbReference>
<evidence type="ECO:0000313" key="7">
    <source>
        <dbReference type="Proteomes" id="UP000053263"/>
    </source>
</evidence>
<organism evidence="6 7">
    <name type="scientific">Plicaturopsis crispa FD-325 SS-3</name>
    <dbReference type="NCBI Taxonomy" id="944288"/>
    <lineage>
        <taxon>Eukaryota</taxon>
        <taxon>Fungi</taxon>
        <taxon>Dikarya</taxon>
        <taxon>Basidiomycota</taxon>
        <taxon>Agaricomycotina</taxon>
        <taxon>Agaricomycetes</taxon>
        <taxon>Agaricomycetidae</taxon>
        <taxon>Amylocorticiales</taxon>
        <taxon>Amylocorticiaceae</taxon>
        <taxon>Plicatura</taxon>
        <taxon>Plicaturopsis crispa</taxon>
    </lineage>
</organism>
<dbReference type="InterPro" id="IPR008733">
    <property type="entry name" value="PEX11"/>
</dbReference>
<evidence type="ECO:0000256" key="4">
    <source>
        <dbReference type="ARBA" id="ARBA00046271"/>
    </source>
</evidence>
<dbReference type="EMBL" id="KN832568">
    <property type="protein sequence ID" value="KII85156.1"/>
    <property type="molecule type" value="Genomic_DNA"/>
</dbReference>
<reference evidence="6 7" key="1">
    <citation type="submission" date="2014-06" db="EMBL/GenBank/DDBJ databases">
        <title>Evolutionary Origins and Diversification of the Mycorrhizal Mutualists.</title>
        <authorList>
            <consortium name="DOE Joint Genome Institute"/>
            <consortium name="Mycorrhizal Genomics Consortium"/>
            <person name="Kohler A."/>
            <person name="Kuo A."/>
            <person name="Nagy L.G."/>
            <person name="Floudas D."/>
            <person name="Copeland A."/>
            <person name="Barry K.W."/>
            <person name="Cichocki N."/>
            <person name="Veneault-Fourrey C."/>
            <person name="LaButti K."/>
            <person name="Lindquist E.A."/>
            <person name="Lipzen A."/>
            <person name="Lundell T."/>
            <person name="Morin E."/>
            <person name="Murat C."/>
            <person name="Riley R."/>
            <person name="Ohm R."/>
            <person name="Sun H."/>
            <person name="Tunlid A."/>
            <person name="Henrissat B."/>
            <person name="Grigoriev I.V."/>
            <person name="Hibbett D.S."/>
            <person name="Martin F."/>
        </authorList>
    </citation>
    <scope>NUCLEOTIDE SEQUENCE [LARGE SCALE GENOMIC DNA]</scope>
    <source>
        <strain evidence="6 7">FD-325 SS-3</strain>
    </source>
</reference>
<keyword evidence="7" id="KW-1185">Reference proteome</keyword>
<accession>A0A0C9SLA7</accession>
<dbReference type="OrthoDB" id="10005898at2759"/>
<dbReference type="AlphaFoldDB" id="A0A0C9SLA7"/>
<sequence>MSRLSKPLNLARLNDLTLGSFAFVNSSESLEHLLRYLGTWSGSDKFFMIIQYAVKLIVPLLELRARVQHRAGFRKDATSRAAEGWSKLGGVIGDSRVLWRIWGLLPIFQWLISLERNPPPTRKLLTIERLQGWSMLAYYPLEHIYYLCSHEIIPKSVPSLSQLFSSTAKPHVLNTDKIGIWSCRFWALYVVLQFAHLREDRKLLQIRERTLRKAKGTGAVVAGEKEEIQKRWDAYWNEVVVNLGYLPLTIHWSLHTGLFKNEVWVGVFGLVAAVASFRSGWKATALPSIPSAPDVPVQPSSDSTAGGVPEGYDF</sequence>
<dbReference type="GO" id="GO:0005778">
    <property type="term" value="C:peroxisomal membrane"/>
    <property type="evidence" value="ECO:0007669"/>
    <property type="project" value="UniProtKB-SubCell"/>
</dbReference>
<feature type="region of interest" description="Disordered" evidence="5">
    <location>
        <begin position="292"/>
        <end position="314"/>
    </location>
</feature>
<evidence type="ECO:0000256" key="5">
    <source>
        <dbReference type="SAM" id="MobiDB-lite"/>
    </source>
</evidence>
<name>A0A0C9SLA7_PLICR</name>
<protein>
    <submittedName>
        <fullName evidence="6">Uncharacterized protein</fullName>
    </submittedName>
</protein>